<dbReference type="AlphaFoldDB" id="A0A6G0YQB1"/>
<organism evidence="1 2">
    <name type="scientific">Aphis craccivora</name>
    <name type="common">Cowpea aphid</name>
    <dbReference type="NCBI Taxonomy" id="307492"/>
    <lineage>
        <taxon>Eukaryota</taxon>
        <taxon>Metazoa</taxon>
        <taxon>Ecdysozoa</taxon>
        <taxon>Arthropoda</taxon>
        <taxon>Hexapoda</taxon>
        <taxon>Insecta</taxon>
        <taxon>Pterygota</taxon>
        <taxon>Neoptera</taxon>
        <taxon>Paraneoptera</taxon>
        <taxon>Hemiptera</taxon>
        <taxon>Sternorrhyncha</taxon>
        <taxon>Aphidomorpha</taxon>
        <taxon>Aphidoidea</taxon>
        <taxon>Aphididae</taxon>
        <taxon>Aphidini</taxon>
        <taxon>Aphis</taxon>
        <taxon>Aphis</taxon>
    </lineage>
</organism>
<evidence type="ECO:0000313" key="2">
    <source>
        <dbReference type="Proteomes" id="UP000478052"/>
    </source>
</evidence>
<dbReference type="Proteomes" id="UP000478052">
    <property type="component" value="Unassembled WGS sequence"/>
</dbReference>
<protein>
    <submittedName>
        <fullName evidence="1">Uncharacterized protein</fullName>
    </submittedName>
</protein>
<proteinExistence type="predicted"/>
<name>A0A6G0YQB1_APHCR</name>
<gene>
    <name evidence="1" type="ORF">FWK35_00027609</name>
</gene>
<dbReference type="EMBL" id="VUJU01002850">
    <property type="protein sequence ID" value="KAF0759901.1"/>
    <property type="molecule type" value="Genomic_DNA"/>
</dbReference>
<accession>A0A6G0YQB1</accession>
<evidence type="ECO:0000313" key="1">
    <source>
        <dbReference type="EMBL" id="KAF0759901.1"/>
    </source>
</evidence>
<reference evidence="1 2" key="1">
    <citation type="submission" date="2019-08" db="EMBL/GenBank/DDBJ databases">
        <title>Whole genome of Aphis craccivora.</title>
        <authorList>
            <person name="Voronova N.V."/>
            <person name="Shulinski R.S."/>
            <person name="Bandarenka Y.V."/>
            <person name="Zhorov D.G."/>
            <person name="Warner D."/>
        </authorList>
    </citation>
    <scope>NUCLEOTIDE SEQUENCE [LARGE SCALE GENOMIC DNA]</scope>
    <source>
        <strain evidence="1">180601</strain>
        <tissue evidence="1">Whole Body</tissue>
    </source>
</reference>
<sequence>MVNGSEFLLTLKHLTIPYLQGLGFLFISSHLGSQTVPTTETLLCGIFKIHTMATPIVLLNVYCFFVTQAHKGDGVVERSKASVAKHTVAGSNLGHGRHLLSGKSRCLERVAAIPHPGHGRNLRVPK</sequence>
<keyword evidence="2" id="KW-1185">Reference proteome</keyword>
<comment type="caution">
    <text evidence="1">The sequence shown here is derived from an EMBL/GenBank/DDBJ whole genome shotgun (WGS) entry which is preliminary data.</text>
</comment>